<dbReference type="GO" id="GO:0003755">
    <property type="term" value="F:peptidyl-prolyl cis-trans isomerase activity"/>
    <property type="evidence" value="ECO:0007669"/>
    <property type="project" value="UniProtKB-KW"/>
</dbReference>
<dbReference type="PANTHER" id="PTHR10012:SF5">
    <property type="entry name" value="SERINE_THREONINE-PROTEIN PHOSPHATASE 2A ACTIVATOR 2"/>
    <property type="match status" value="1"/>
</dbReference>
<sequence length="430" mass="48619">MFLVEPPVTPDQRRAAEETILKVYAAPYRFPLWSTMTLEEQVYSTAAKEENVCESMRLDDSYLLNKVIYLHDMQILTPDDLARFLESPACAEIMDFLNALNDSIIGVKTTDSIEDSPMVSNLLQLLENIKQTNDSIKPIETNSRFGNPAFRDFYDKIEQSLPAWLAEFVPSENIEEVAKYLQDSFGNRKRIDYGTGHELNFLAFLLCLHKLELIKKNEYKALVIHVFFNYVAVMRGLQMSYWLEPAGSHGVWGLDDYQFLPFLFGAGQLRTHKHLRPKSIHNAEILDEFSKDYMYFECVRFVNSIKTGSLRWHSPMIDDISAAKSWEKVDIGLIKMFKAEVIGKLPIMQHFMFGSLISFTGGSMSSDAAHDADADECGHGCGGHTQVYAFGQEFPDCCGIKVPSAIAAAQAEKDLAPGARNAFTRPIPFD</sequence>
<comment type="similarity">
    <text evidence="6">Belongs to the PTPA-type PPIase family.</text>
</comment>
<dbReference type="GO" id="GO:0007052">
    <property type="term" value="P:mitotic spindle organization"/>
    <property type="evidence" value="ECO:0007669"/>
    <property type="project" value="TreeGrafter"/>
</dbReference>
<proteinExistence type="inferred from homology"/>
<dbReference type="Pfam" id="PF03095">
    <property type="entry name" value="PTPA"/>
    <property type="match status" value="1"/>
</dbReference>
<dbReference type="InterPro" id="IPR004327">
    <property type="entry name" value="Phstyr_phstse_ac"/>
</dbReference>
<comment type="catalytic activity">
    <reaction evidence="1 6">
        <text>[protein]-peptidylproline (omega=180) = [protein]-peptidylproline (omega=0)</text>
        <dbReference type="Rhea" id="RHEA:16237"/>
        <dbReference type="Rhea" id="RHEA-COMP:10747"/>
        <dbReference type="Rhea" id="RHEA-COMP:10748"/>
        <dbReference type="ChEBI" id="CHEBI:83833"/>
        <dbReference type="ChEBI" id="CHEBI:83834"/>
        <dbReference type="EC" id="5.2.1.8"/>
    </reaction>
</comment>
<dbReference type="Proteomes" id="UP001140172">
    <property type="component" value="Unassembled WGS sequence"/>
</dbReference>
<evidence type="ECO:0000256" key="5">
    <source>
        <dbReference type="ARBA" id="ARBA00023235"/>
    </source>
</evidence>
<dbReference type="GO" id="GO:0005737">
    <property type="term" value="C:cytoplasm"/>
    <property type="evidence" value="ECO:0007669"/>
    <property type="project" value="UniProtKB-SubCell"/>
</dbReference>
<dbReference type="PANTHER" id="PTHR10012">
    <property type="entry name" value="SERINE/THREONINE-PROTEIN PHOSPHATASE 2A REGULATORY SUBUNIT B"/>
    <property type="match status" value="1"/>
</dbReference>
<dbReference type="GO" id="GO:0005634">
    <property type="term" value="C:nucleus"/>
    <property type="evidence" value="ECO:0007669"/>
    <property type="project" value="TreeGrafter"/>
</dbReference>
<evidence type="ECO:0000313" key="7">
    <source>
        <dbReference type="EMBL" id="KAJ2786944.1"/>
    </source>
</evidence>
<accession>A0A9W8HK51</accession>
<protein>
    <recommendedName>
        <fullName evidence="6">Serine/threonine-protein phosphatase 2A activator</fullName>
        <ecNumber evidence="6">5.2.1.8</ecNumber>
    </recommendedName>
    <alternativeName>
        <fullName evidence="6">Phosphotyrosyl phosphatase activator</fullName>
    </alternativeName>
</protein>
<evidence type="ECO:0000256" key="4">
    <source>
        <dbReference type="ARBA" id="ARBA00023110"/>
    </source>
</evidence>
<gene>
    <name evidence="7" type="primary">RRD2</name>
    <name evidence="7" type="ORF">GGI15_001105</name>
</gene>
<keyword evidence="5 6" id="KW-0413">Isomerase</keyword>
<evidence type="ECO:0000256" key="6">
    <source>
        <dbReference type="RuleBase" id="RU361210"/>
    </source>
</evidence>
<organism evidence="7 8">
    <name type="scientific">Coemansia interrupta</name>
    <dbReference type="NCBI Taxonomy" id="1126814"/>
    <lineage>
        <taxon>Eukaryota</taxon>
        <taxon>Fungi</taxon>
        <taxon>Fungi incertae sedis</taxon>
        <taxon>Zoopagomycota</taxon>
        <taxon>Kickxellomycotina</taxon>
        <taxon>Kickxellomycetes</taxon>
        <taxon>Kickxellales</taxon>
        <taxon>Kickxellaceae</taxon>
        <taxon>Coemansia</taxon>
    </lineage>
</organism>
<comment type="function">
    <text evidence="6">PPIases accelerate the folding of proteins. It catalyzes the cis-trans isomerization of proline imidic peptide bonds in oligopeptides.</text>
</comment>
<comment type="caution">
    <text evidence="7">The sequence shown here is derived from an EMBL/GenBank/DDBJ whole genome shotgun (WGS) entry which is preliminary data.</text>
</comment>
<dbReference type="GO" id="GO:0000159">
    <property type="term" value="C:protein phosphatase type 2A complex"/>
    <property type="evidence" value="ECO:0007669"/>
    <property type="project" value="TreeGrafter"/>
</dbReference>
<evidence type="ECO:0000256" key="3">
    <source>
        <dbReference type="ARBA" id="ARBA00022490"/>
    </source>
</evidence>
<evidence type="ECO:0000313" key="8">
    <source>
        <dbReference type="Proteomes" id="UP001140172"/>
    </source>
</evidence>
<dbReference type="CDD" id="cd04087">
    <property type="entry name" value="PTPA"/>
    <property type="match status" value="1"/>
</dbReference>
<name>A0A9W8HK51_9FUNG</name>
<dbReference type="EMBL" id="JANBUM010000038">
    <property type="protein sequence ID" value="KAJ2786944.1"/>
    <property type="molecule type" value="Genomic_DNA"/>
</dbReference>
<dbReference type="Gene3D" id="1.20.120.1150">
    <property type="match status" value="1"/>
</dbReference>
<dbReference type="EC" id="5.2.1.8" evidence="6"/>
<dbReference type="FunFam" id="1.20.120.1150:FF:000002">
    <property type="entry name" value="Serine/threonine-protein phosphatase 2A activator"/>
    <property type="match status" value="1"/>
</dbReference>
<keyword evidence="4 6" id="KW-0697">Rotamase</keyword>
<reference evidence="7" key="1">
    <citation type="submission" date="2022-07" db="EMBL/GenBank/DDBJ databases">
        <title>Phylogenomic reconstructions and comparative analyses of Kickxellomycotina fungi.</title>
        <authorList>
            <person name="Reynolds N.K."/>
            <person name="Stajich J.E."/>
            <person name="Barry K."/>
            <person name="Grigoriev I.V."/>
            <person name="Crous P."/>
            <person name="Smith M.E."/>
        </authorList>
    </citation>
    <scope>NUCLEOTIDE SEQUENCE</scope>
    <source>
        <strain evidence="7">BCRC 34489</strain>
    </source>
</reference>
<keyword evidence="3 6" id="KW-0963">Cytoplasm</keyword>
<comment type="subcellular location">
    <subcellularLocation>
        <location evidence="2 6">Cytoplasm</location>
    </subcellularLocation>
</comment>
<keyword evidence="8" id="KW-1185">Reference proteome</keyword>
<dbReference type="OrthoDB" id="16120at2759"/>
<dbReference type="GO" id="GO:0008160">
    <property type="term" value="F:protein tyrosine phosphatase activator activity"/>
    <property type="evidence" value="ECO:0007669"/>
    <property type="project" value="TreeGrafter"/>
</dbReference>
<dbReference type="SUPFAM" id="SSF140984">
    <property type="entry name" value="PTPA-like"/>
    <property type="match status" value="1"/>
</dbReference>
<dbReference type="InterPro" id="IPR043170">
    <property type="entry name" value="PTPA_C_lid"/>
</dbReference>
<evidence type="ECO:0000256" key="2">
    <source>
        <dbReference type="ARBA" id="ARBA00004496"/>
    </source>
</evidence>
<dbReference type="AlphaFoldDB" id="A0A9W8HK51"/>
<evidence type="ECO:0000256" key="1">
    <source>
        <dbReference type="ARBA" id="ARBA00000971"/>
    </source>
</evidence>
<dbReference type="InterPro" id="IPR037218">
    <property type="entry name" value="PTPA_sf"/>
</dbReference>